<protein>
    <submittedName>
        <fullName evidence="2">FAD/NAD(P)-binding domain-containing protein</fullName>
    </submittedName>
</protein>
<dbReference type="GeneID" id="37044543"/>
<evidence type="ECO:0000313" key="3">
    <source>
        <dbReference type="Proteomes" id="UP000245768"/>
    </source>
</evidence>
<dbReference type="Gene3D" id="3.90.660.20">
    <property type="entry name" value="Protoporphyrinogen oxidase, mitochondrial, domain 2"/>
    <property type="match status" value="1"/>
</dbReference>
<evidence type="ECO:0000313" key="2">
    <source>
        <dbReference type="EMBL" id="PWN87840.1"/>
    </source>
</evidence>
<dbReference type="InParanoid" id="A0A316YE22"/>
<dbReference type="STRING" id="215250.A0A316YE22"/>
<accession>A0A316YE22</accession>
<sequence>MKVAVVGSGVAGLGATWALNEHSEHEVHLFESSAHHIGGHSNTVSFRAPSGAKSGAGETPVDTGFIVFNEVTYPNFLRFLTHIEAPILVSDMSFAVSRTKALVEPSFQLPFSRSYFPSLPRHIRSNNANTRKERGAFEWAGSTPLALFCQWSNLFDPSHWRMIWDIIRFNHQSIESLREWEASEVTDAQAEAEEETIGQWLDQRRYGPNFRRNYLIPMTASIWSTPPKTAFGAFPARTLLRFLHNHHLLQILNHPQWLTIQGGSKTYVERVLQKLPRAQLHQGQESGHVVKAFPGNKGKWIIERQGGKTEEFDRVVFACHADVTTEILAADEAMMEKDDIGVQLKRCLKEFKFSKNTAVLHSDETLMPVRRVAWSAWNFMAESSEQDFQDDVDSVTLTYWMNLLQSLSEDVFGPVLVTLNPPKGTPDPAKVVASFDYEHPLYTSKSVRAQAALESLQGKWRGARFAGAWTNYGFHEDGFSSGVRAAVALGAKVPFEVRPAERSLPHSSRIRAATFLLAERIREAIAGPACLILAPFIVICTLVLEAIMNAFTLLLVGPASPSATRNELRNVRKAWEKSLLL</sequence>
<keyword evidence="3" id="KW-1185">Reference proteome</keyword>
<dbReference type="GO" id="GO:0016491">
    <property type="term" value="F:oxidoreductase activity"/>
    <property type="evidence" value="ECO:0007669"/>
    <property type="project" value="TreeGrafter"/>
</dbReference>
<dbReference type="OrthoDB" id="5977668at2759"/>
<dbReference type="InterPro" id="IPR036188">
    <property type="entry name" value="FAD/NAD-bd_sf"/>
</dbReference>
<dbReference type="RefSeq" id="XP_025375038.1">
    <property type="nucleotide sequence ID" value="XM_025522627.1"/>
</dbReference>
<dbReference type="SUPFAM" id="SSF51905">
    <property type="entry name" value="FAD/NAD(P)-binding domain"/>
    <property type="match status" value="1"/>
</dbReference>
<dbReference type="InterPro" id="IPR050464">
    <property type="entry name" value="Zeta_carotene_desat/Oxidored"/>
</dbReference>
<dbReference type="Gene3D" id="3.50.50.60">
    <property type="entry name" value="FAD/NAD(P)-binding domain"/>
    <property type="match status" value="2"/>
</dbReference>
<proteinExistence type="predicted"/>
<keyword evidence="1" id="KW-0812">Transmembrane</keyword>
<gene>
    <name evidence="2" type="ORF">FA10DRAFT_269125</name>
</gene>
<feature type="transmembrane region" description="Helical" evidence="1">
    <location>
        <begin position="532"/>
        <end position="556"/>
    </location>
</feature>
<dbReference type="Gene3D" id="1.10.3110.10">
    <property type="entry name" value="protoporphyrinogen ix oxidase, domain 3"/>
    <property type="match status" value="1"/>
</dbReference>
<evidence type="ECO:0000256" key="1">
    <source>
        <dbReference type="SAM" id="Phobius"/>
    </source>
</evidence>
<dbReference type="PANTHER" id="PTHR42923:SF17">
    <property type="entry name" value="AMINE OXIDASE DOMAIN-CONTAINING PROTEIN"/>
    <property type="match status" value="1"/>
</dbReference>
<organism evidence="2 3">
    <name type="scientific">Acaromyces ingoldii</name>
    <dbReference type="NCBI Taxonomy" id="215250"/>
    <lineage>
        <taxon>Eukaryota</taxon>
        <taxon>Fungi</taxon>
        <taxon>Dikarya</taxon>
        <taxon>Basidiomycota</taxon>
        <taxon>Ustilaginomycotina</taxon>
        <taxon>Exobasidiomycetes</taxon>
        <taxon>Exobasidiales</taxon>
        <taxon>Cryptobasidiaceae</taxon>
        <taxon>Acaromyces</taxon>
    </lineage>
</organism>
<dbReference type="Pfam" id="PF13450">
    <property type="entry name" value="NAD_binding_8"/>
    <property type="match status" value="1"/>
</dbReference>
<dbReference type="Proteomes" id="UP000245768">
    <property type="component" value="Unassembled WGS sequence"/>
</dbReference>
<dbReference type="PANTHER" id="PTHR42923">
    <property type="entry name" value="PROTOPORPHYRINOGEN OXIDASE"/>
    <property type="match status" value="1"/>
</dbReference>
<dbReference type="AlphaFoldDB" id="A0A316YE22"/>
<name>A0A316YE22_9BASI</name>
<reference evidence="2 3" key="1">
    <citation type="journal article" date="2018" name="Mol. Biol. Evol.">
        <title>Broad Genomic Sampling Reveals a Smut Pathogenic Ancestry of the Fungal Clade Ustilaginomycotina.</title>
        <authorList>
            <person name="Kijpornyongpan T."/>
            <person name="Mondo S.J."/>
            <person name="Barry K."/>
            <person name="Sandor L."/>
            <person name="Lee J."/>
            <person name="Lipzen A."/>
            <person name="Pangilinan J."/>
            <person name="LaButti K."/>
            <person name="Hainaut M."/>
            <person name="Henrissat B."/>
            <person name="Grigoriev I.V."/>
            <person name="Spatafora J.W."/>
            <person name="Aime M.C."/>
        </authorList>
    </citation>
    <scope>NUCLEOTIDE SEQUENCE [LARGE SCALE GENOMIC DNA]</scope>
    <source>
        <strain evidence="2 3">MCA 4198</strain>
    </source>
</reference>
<dbReference type="EMBL" id="KZ819639">
    <property type="protein sequence ID" value="PWN87840.1"/>
    <property type="molecule type" value="Genomic_DNA"/>
</dbReference>
<keyword evidence="1" id="KW-1133">Transmembrane helix</keyword>
<keyword evidence="1" id="KW-0472">Membrane</keyword>